<proteinExistence type="predicted"/>
<dbReference type="Proteomes" id="UP001162992">
    <property type="component" value="Chromosome 14"/>
</dbReference>
<dbReference type="EMBL" id="CM055105">
    <property type="protein sequence ID" value="KAJ7532257.1"/>
    <property type="molecule type" value="Genomic_DNA"/>
</dbReference>
<name>A0ACC2BR48_DIPCM</name>
<accession>A0ACC2BR48</accession>
<keyword evidence="2" id="KW-1185">Reference proteome</keyword>
<reference evidence="2" key="1">
    <citation type="journal article" date="2024" name="Proc. Natl. Acad. Sci. U.S.A.">
        <title>Extraordinary preservation of gene collinearity over three hundred million years revealed in homosporous lycophytes.</title>
        <authorList>
            <person name="Li C."/>
            <person name="Wickell D."/>
            <person name="Kuo L.Y."/>
            <person name="Chen X."/>
            <person name="Nie B."/>
            <person name="Liao X."/>
            <person name="Peng D."/>
            <person name="Ji J."/>
            <person name="Jenkins J."/>
            <person name="Williams M."/>
            <person name="Shu S."/>
            <person name="Plott C."/>
            <person name="Barry K."/>
            <person name="Rajasekar S."/>
            <person name="Grimwood J."/>
            <person name="Han X."/>
            <person name="Sun S."/>
            <person name="Hou Z."/>
            <person name="He W."/>
            <person name="Dai G."/>
            <person name="Sun C."/>
            <person name="Schmutz J."/>
            <person name="Leebens-Mack J.H."/>
            <person name="Li F.W."/>
            <person name="Wang L."/>
        </authorList>
    </citation>
    <scope>NUCLEOTIDE SEQUENCE [LARGE SCALE GENOMIC DNA]</scope>
    <source>
        <strain evidence="2">cv. PW_Plant_1</strain>
    </source>
</reference>
<sequence length="1104" mass="124584">MEVIVGVGSQDSQGHVRRKEWRVVTDSPRQRSLGSGTFYRSRGNGRMTQGGDIENCNEFSYHHTVNSPTDSHSSTPPTPEEANGHIVQKEEHQIDIEQDRLECVVSTPSQVAIVTQLSSLEHPDCTLEQRLHDIARQREQLQQAEVELRARFLAQAEVMRLQSGFDEQAKQQSEIIANLQVRLREKEQQINLLEQQLEERERQLHSNQREANEALNQAWAKDGLLREQTNELVTLRRERDNLVAEQKAASSQSDVERAECLAQLEDLREQIREKDIQLQQVGEQHRATQDILSFKDEQLRDAQAWMTRAQELDAYHVSANSSLQLELRDRIDQMNQLWLGYQSYYLFLLNLFVEAKHFWRISYGCSFYGDQLAEVEMYHTQSVKRLQQQLAEVKEQNRVMENGRGFDKNIKRPSFNGSKELTQVDETNEPASNGSKQIELSGIGVQAKSSIQPTGTVDGLVPIFRHDPPGKVEHATGLPVVPTPVVGLTTLLPPSGGLGGMHRYSVHHQSLTPLQPSSLQASQQGLGRMQPPAAPLTHQQYLPPSQHQQVAHAQRYHSQQTHPTSVQSHSQWQQQLSRPSVQQQHTTYPSLIQSQGTLNLKNMDIQEHHVRQYHEQVQPEGRQNRHDFKQSDAVLPDYSSQPHMQSMQQHSQAPREVLCKDLPSHTLPVSMDPKNEPSQQMPLQQHDKLQKDIPVSCQQQLDKVQQEDSKELDNLSQNVEEWQSYHKHKRLDQHTYPEDHMYQQIQHSSSAQANSDMIEIQEGQQISSRIEQMLEVTISSLPVSLSKQDTTSEDSENESLKKNIDLKRSGLQTSAQVVGVSNKVGDSMPLDERSLLACLVRAVPAEPTAKIRISSTLPNRLGKMLAPLHWHDYRKLYGRLDEFLGSHTELFVIEGDFIYLREGAHAAVSTMTAVAKAAAAAAAVAPVGPSLLPTVAVTPVAKSQMQRLRSSKNFFYPQKETVKGLHVQESSNLSPLSSPQPLKPETMQEEQIALRKSTPPPNVRIAARSHGVNGHSRVSAAKYSSKLDDPERGPREGSKSSTLSIRTIGLTENGIIDDYLSPRVQVARENGFSTNKQQSRNQEIHARPQTQESFILGIVPKLAQ</sequence>
<comment type="caution">
    <text evidence="1">The sequence shown here is derived from an EMBL/GenBank/DDBJ whole genome shotgun (WGS) entry which is preliminary data.</text>
</comment>
<organism evidence="1 2">
    <name type="scientific">Diphasiastrum complanatum</name>
    <name type="common">Issler's clubmoss</name>
    <name type="synonym">Lycopodium complanatum</name>
    <dbReference type="NCBI Taxonomy" id="34168"/>
    <lineage>
        <taxon>Eukaryota</taxon>
        <taxon>Viridiplantae</taxon>
        <taxon>Streptophyta</taxon>
        <taxon>Embryophyta</taxon>
        <taxon>Tracheophyta</taxon>
        <taxon>Lycopodiopsida</taxon>
        <taxon>Lycopodiales</taxon>
        <taxon>Lycopodiaceae</taxon>
        <taxon>Lycopodioideae</taxon>
        <taxon>Diphasiastrum</taxon>
    </lineage>
</organism>
<gene>
    <name evidence="1" type="ORF">O6H91_14G079800</name>
</gene>
<evidence type="ECO:0000313" key="1">
    <source>
        <dbReference type="EMBL" id="KAJ7532257.1"/>
    </source>
</evidence>
<evidence type="ECO:0000313" key="2">
    <source>
        <dbReference type="Proteomes" id="UP001162992"/>
    </source>
</evidence>
<protein>
    <submittedName>
        <fullName evidence="1">Uncharacterized protein</fullName>
    </submittedName>
</protein>